<evidence type="ECO:0000313" key="8">
    <source>
        <dbReference type="Proteomes" id="UP000018001"/>
    </source>
</evidence>
<dbReference type="Pfam" id="PF00172">
    <property type="entry name" value="Zn_clus"/>
    <property type="match status" value="1"/>
</dbReference>
<dbReference type="HOGENOM" id="CLU_395840_0_0_1"/>
<dbReference type="OrthoDB" id="2129491at2759"/>
<dbReference type="Proteomes" id="UP000018001">
    <property type="component" value="Unassembled WGS sequence"/>
</dbReference>
<keyword evidence="4" id="KW-0539">Nucleus</keyword>
<dbReference type="GO" id="GO:0003677">
    <property type="term" value="F:DNA binding"/>
    <property type="evidence" value="ECO:0007669"/>
    <property type="project" value="UniProtKB-KW"/>
</dbReference>
<keyword evidence="3" id="KW-0804">Transcription</keyword>
<gene>
    <name evidence="7" type="ORF">PVAR5_6260</name>
</gene>
<reference evidence="8" key="1">
    <citation type="journal article" date="2014" name="Genome Announc.">
        <title>Draft genome sequence of the formaldehyde-resistant fungus Byssochlamys spectabilis No. 5 (anamorph Paecilomyces variotii No. 5) (NBRC109023).</title>
        <authorList>
            <person name="Oka T."/>
            <person name="Ekino K."/>
            <person name="Fukuda K."/>
            <person name="Nomura Y."/>
        </authorList>
    </citation>
    <scope>NUCLEOTIDE SEQUENCE [LARGE SCALE GENOMIC DNA]</scope>
    <source>
        <strain evidence="8">No. 5 / NBRC 109023</strain>
    </source>
</reference>
<dbReference type="InterPro" id="IPR001138">
    <property type="entry name" value="Zn2Cys6_DnaBD"/>
</dbReference>
<dbReference type="GO" id="GO:0000981">
    <property type="term" value="F:DNA-binding transcription factor activity, RNA polymerase II-specific"/>
    <property type="evidence" value="ECO:0007669"/>
    <property type="project" value="InterPro"/>
</dbReference>
<proteinExistence type="predicted"/>
<sequence length="730" mass="80974">MPNSKPERGTRGRYARLICQGCRSRKIKCNLPDINELGPLGSPQTAETSCERCRTLGLECVIERSILGRPSFKRSGSETDRNSNSAQGHSATQNEEPSSPFNSQIKGHLASESTMSPGTTQEIRTMADKTVFESVIEFQHFFTSALGRDRIFGATIPRNTSGYMTPLPELVSQEMASNLDKDLAWYGLFIPSLPSLVDIRHRLQSDDELNIGTNLLFALLCAIACDTTRKFDRLYPRLKWNLQLAISSYGQEFIFSPPTHRDSVVVCLLLADYRPTAVGVSQPVAHRAIKSTLYLNIAFKVAEKLEILPSQLNLSFADIPAMSNAEFEHQITASLQGMKIFTHDVTQDGLLSRPVHLLQEALDRMAPHIHIYQNVFRHRPCSPRIIFQIQWATASYILLDNLKVIKQNWTNPQRLYRVVDEMEQKCLEQIRFCGLALSNTTQSGPPEEVLAARSLLKYRFHAVIGRIYGVALLYILVLRSRTSNSSFSGGSEINPQEANQMGAKLSHAMNDISDDLGVEIVTFLSRFGHPFPDRLLAILEMFIGCTDLKLGGVPFQAPFRDVVLDILVFSRSIVENNSINVKSLRGEMKENADQQVLVIAECAKRLGNMVVSPGKSIEAAFAGGCVFAASTKVMTAFIDIMKDLKKQTGPGKAGQVPLIASDNSAEGPSTGTFADNPTNSVDLWPTEPVPDTFLPGDSLFPWHTIMGVDQNMINNDLNFEFGSAYNMSLF</sequence>
<feature type="domain" description="Zn(2)-C6 fungal-type" evidence="6">
    <location>
        <begin position="18"/>
        <end position="62"/>
    </location>
</feature>
<dbReference type="CDD" id="cd00067">
    <property type="entry name" value="GAL4"/>
    <property type="match status" value="1"/>
</dbReference>
<evidence type="ECO:0000256" key="3">
    <source>
        <dbReference type="ARBA" id="ARBA00023163"/>
    </source>
</evidence>
<dbReference type="AlphaFoldDB" id="V5G9L1"/>
<dbReference type="GO" id="GO:0008270">
    <property type="term" value="F:zinc ion binding"/>
    <property type="evidence" value="ECO:0007669"/>
    <property type="project" value="InterPro"/>
</dbReference>
<evidence type="ECO:0000256" key="2">
    <source>
        <dbReference type="ARBA" id="ARBA00023125"/>
    </source>
</evidence>
<keyword evidence="1" id="KW-0805">Transcription regulation</keyword>
<keyword evidence="2" id="KW-0238">DNA-binding</keyword>
<protein>
    <recommendedName>
        <fullName evidence="6">Zn(2)-C6 fungal-type domain-containing protein</fullName>
    </recommendedName>
</protein>
<organism evidence="7 8">
    <name type="scientific">Byssochlamys spectabilis (strain No. 5 / NBRC 109023)</name>
    <name type="common">Paecilomyces variotii</name>
    <dbReference type="NCBI Taxonomy" id="1356009"/>
    <lineage>
        <taxon>Eukaryota</taxon>
        <taxon>Fungi</taxon>
        <taxon>Dikarya</taxon>
        <taxon>Ascomycota</taxon>
        <taxon>Pezizomycotina</taxon>
        <taxon>Eurotiomycetes</taxon>
        <taxon>Eurotiomycetidae</taxon>
        <taxon>Eurotiales</taxon>
        <taxon>Thermoascaceae</taxon>
        <taxon>Paecilomyces</taxon>
    </lineage>
</organism>
<accession>V5G9L1</accession>
<dbReference type="SMART" id="SM00066">
    <property type="entry name" value="GAL4"/>
    <property type="match status" value="1"/>
</dbReference>
<feature type="compositionally biased region" description="Polar residues" evidence="5">
    <location>
        <begin position="82"/>
        <end position="105"/>
    </location>
</feature>
<feature type="region of interest" description="Disordered" evidence="5">
    <location>
        <begin position="71"/>
        <end position="105"/>
    </location>
</feature>
<dbReference type="EMBL" id="BAUL01000205">
    <property type="protein sequence ID" value="GAD97582.1"/>
    <property type="molecule type" value="Genomic_DNA"/>
</dbReference>
<evidence type="ECO:0000256" key="5">
    <source>
        <dbReference type="SAM" id="MobiDB-lite"/>
    </source>
</evidence>
<comment type="caution">
    <text evidence="7">The sequence shown here is derived from an EMBL/GenBank/DDBJ whole genome shotgun (WGS) entry which is preliminary data.</text>
</comment>
<dbReference type="SUPFAM" id="SSF57701">
    <property type="entry name" value="Zn2/Cys6 DNA-binding domain"/>
    <property type="match status" value="1"/>
</dbReference>
<evidence type="ECO:0000256" key="1">
    <source>
        <dbReference type="ARBA" id="ARBA00023015"/>
    </source>
</evidence>
<evidence type="ECO:0000256" key="4">
    <source>
        <dbReference type="ARBA" id="ARBA00023242"/>
    </source>
</evidence>
<keyword evidence="8" id="KW-1185">Reference proteome</keyword>
<name>V5G9L1_BYSSN</name>
<dbReference type="eggNOG" id="ENOG502SDQQ">
    <property type="taxonomic scope" value="Eukaryota"/>
</dbReference>
<evidence type="ECO:0000313" key="7">
    <source>
        <dbReference type="EMBL" id="GAD97582.1"/>
    </source>
</evidence>
<dbReference type="PROSITE" id="PS50048">
    <property type="entry name" value="ZN2_CY6_FUNGAL_2"/>
    <property type="match status" value="1"/>
</dbReference>
<dbReference type="Gene3D" id="4.10.240.10">
    <property type="entry name" value="Zn(2)-C6 fungal-type DNA-binding domain"/>
    <property type="match status" value="1"/>
</dbReference>
<dbReference type="InterPro" id="IPR036864">
    <property type="entry name" value="Zn2-C6_fun-type_DNA-bd_sf"/>
</dbReference>
<dbReference type="InterPro" id="IPR050797">
    <property type="entry name" value="Carb_Metab_Trans_Reg"/>
</dbReference>
<dbReference type="InParanoid" id="V5G9L1"/>
<dbReference type="PANTHER" id="PTHR31668">
    <property type="entry name" value="GLUCOSE TRANSPORT TRANSCRIPTION REGULATOR RGT1-RELATED-RELATED"/>
    <property type="match status" value="1"/>
</dbReference>
<evidence type="ECO:0000259" key="6">
    <source>
        <dbReference type="PROSITE" id="PS50048"/>
    </source>
</evidence>